<evidence type="ECO:0000256" key="1">
    <source>
        <dbReference type="SAM" id="MobiDB-lite"/>
    </source>
</evidence>
<dbReference type="Proteomes" id="UP000886602">
    <property type="component" value="Unassembled WGS sequence"/>
</dbReference>
<protein>
    <submittedName>
        <fullName evidence="2">Uncharacterized protein</fullName>
    </submittedName>
</protein>
<accession>A0A9D7F9H9</accession>
<feature type="compositionally biased region" description="Pro residues" evidence="1">
    <location>
        <begin position="93"/>
        <end position="104"/>
    </location>
</feature>
<evidence type="ECO:0000313" key="3">
    <source>
        <dbReference type="Proteomes" id="UP000886602"/>
    </source>
</evidence>
<name>A0A9D7F9H9_9RHOO</name>
<sequence>MLRPVGNLFSESRAGEAVVRPDDLLAMRVQLINVGRKPGSRPPRLHKLGSGVAYLILHHPPQSIADEVFYESPAAGASLASTDRPPKASQQPTPTPPADVNVAPPPIRARAAGESRLVFEWPNGFECSYSLEGLLQAAQTLKMNVPPGARPRAPRFQLGVGLSLWPQLKRVGSIKSRASVSDSVVSTAALGTRVSTLNGFSLRQTQIARRGGAASEATLLRRLSDLSSSSDWSGLVVQPPFQALPFKPKPALPGPHQTALEIPWRLIVSPHNGEQWQHAKLPVTSPGTSHTELWHTRLLGSSAAGGSPIEAPHADPSRTLRAVWATTGHGQKAMQADFPQGFTELPGPDDGNPPNFLSTLTDYDRYQFSHLSANYANSNYLPEPIDTRLLMLSSLGGWLDCRADWEPPGLDVESWVHRATLGRDHYVRVVYRGVLFPFGHKAVLIKVSERKFHGALPGNPAYLRQRMFMVVRERERRYDDAALLRPYGANNQRVQNEFPFTHVRMLTAVTPDLSQPKMTEVEPGLGQLLFWPATGPGNNPEPFRFRMVATDLDGRQIQFDLPLIFMSNTMASPRYRENNRLKPLHNGSKDGLMGAAQTANKALNGWLATQTPEGTPAPNANDRTVAQFKGQRVAMALSAKAGDTAVEIVHMTFGAHVPQTSAPQSQASKASQAAFKAYTPKLEKPMFFPRVVRAQARIGAMAQLTGSSQFNQIRWNSTYAERGFDTAANKGEVFLDLPQTPDMARLDFSKQGDRSGGFVMPNLNPSALSRALGPTAGAVGDVLNGKVKPTGFFPPGATELPLPLLFGCIPLSAVISEVSDLLDNLDKAPKFASEASTKVESFFNDLMRLYQFVGALAEQPASLAEAALAVVKATLNDLVAQAAVLGAAQATLVSNKIDTALALLDAIRSQLSNLAAKSFESANPLAGINLQDALDAPAGNGKLRAALNEVKSTVAGIAQAPAGLRQQVNAVVAQALLVLDALALVSKLYTDGKALFDALQNLLDNPAPGQSIGELITKPAELAPKVQAVADRLGALKTDVETFPLLDGPPRKALVEVIGTVQQALSVVPDLLQLLENLLGEELVVRFDWKPEIKSWGFSASNPLFVVNDKHGFTVAVEARMKKSGGAPKIQVLCGLRHFDLRLIAPATFIELNFEKIEFTVNSAAKMNVDVILSDIKFVGPLSFVETLRDLIPLDGFSDPPYLDITAQGIDAGFNVALPTIACGVLNLSNVSLGAGFTVPFIGQPLSVRFNFCTREQPFHLTVYCFGGGGFFGVTLDPRGVQILEAAFEFGAAIAVDFGVASGGVSVMAGIYFRMEADAASLTGYFRLEGHVDVLGLITASLELYLELRYEFETGKAVGRATLTIEVEVLIFSGSVTITCEKKFAGSNGDPTFRQLLGLSTNAALPLVDELAAIQPDTAYGWRDYCEAFA</sequence>
<comment type="caution">
    <text evidence="2">The sequence shown here is derived from an EMBL/GenBank/DDBJ whole genome shotgun (WGS) entry which is preliminary data.</text>
</comment>
<gene>
    <name evidence="2" type="ORF">IPJ48_00880</name>
</gene>
<reference evidence="2" key="1">
    <citation type="submission" date="2020-10" db="EMBL/GenBank/DDBJ databases">
        <title>Connecting structure to function with the recovery of over 1000 high-quality activated sludge metagenome-assembled genomes encoding full-length rRNA genes using long-read sequencing.</title>
        <authorList>
            <person name="Singleton C.M."/>
            <person name="Petriglieri F."/>
            <person name="Kristensen J.M."/>
            <person name="Kirkegaard R.H."/>
            <person name="Michaelsen T.Y."/>
            <person name="Andersen M.H."/>
            <person name="Karst S.M."/>
            <person name="Dueholm M.S."/>
            <person name="Nielsen P.H."/>
            <person name="Albertsen M."/>
        </authorList>
    </citation>
    <scope>NUCLEOTIDE SEQUENCE</scope>
    <source>
        <strain evidence="2">EsbW_18-Q3-R4-48_MAXAC.044</strain>
    </source>
</reference>
<organism evidence="2 3">
    <name type="scientific">Candidatus Propionivibrio dominans</name>
    <dbReference type="NCBI Taxonomy" id="2954373"/>
    <lineage>
        <taxon>Bacteria</taxon>
        <taxon>Pseudomonadati</taxon>
        <taxon>Pseudomonadota</taxon>
        <taxon>Betaproteobacteria</taxon>
        <taxon>Rhodocyclales</taxon>
        <taxon>Rhodocyclaceae</taxon>
        <taxon>Propionivibrio</taxon>
    </lineage>
</organism>
<dbReference type="EMBL" id="JADJNC010000003">
    <property type="protein sequence ID" value="MBK7421753.1"/>
    <property type="molecule type" value="Genomic_DNA"/>
</dbReference>
<evidence type="ECO:0000313" key="2">
    <source>
        <dbReference type="EMBL" id="MBK7421753.1"/>
    </source>
</evidence>
<feature type="region of interest" description="Disordered" evidence="1">
    <location>
        <begin position="76"/>
        <end position="104"/>
    </location>
</feature>
<proteinExistence type="predicted"/>